<dbReference type="PRINTS" id="PR01438">
    <property type="entry name" value="UNVRSLSTRESS"/>
</dbReference>
<dbReference type="AlphaFoldDB" id="A0A848MFP7"/>
<evidence type="ECO:0000313" key="3">
    <source>
        <dbReference type="EMBL" id="NMP27007.1"/>
    </source>
</evidence>
<sequence length="148" mass="15139">MFDVILVAVDGSPQTSQVVTLASQIAQNGTPAVYVTCCIDEAYALANEQEHPGDILEYPAAAAEQDSATAVVENALRQLAQAGISAQGNLLVGAAGESLVAEAKAKKASVIVIGHRQLSAFGRIVKGSVSAEVIANAPCPVLVEVRGN</sequence>
<dbReference type="CDD" id="cd00293">
    <property type="entry name" value="USP-like"/>
    <property type="match status" value="1"/>
</dbReference>
<dbReference type="InterPro" id="IPR014729">
    <property type="entry name" value="Rossmann-like_a/b/a_fold"/>
</dbReference>
<dbReference type="InterPro" id="IPR006015">
    <property type="entry name" value="Universal_stress_UspA"/>
</dbReference>
<evidence type="ECO:0000259" key="2">
    <source>
        <dbReference type="Pfam" id="PF00582"/>
    </source>
</evidence>
<protein>
    <submittedName>
        <fullName evidence="3">Universal stress protein</fullName>
    </submittedName>
</protein>
<dbReference type="EMBL" id="JAADJU010000004">
    <property type="protein sequence ID" value="NMP27007.1"/>
    <property type="molecule type" value="Genomic_DNA"/>
</dbReference>
<keyword evidence="4" id="KW-1185">Reference proteome</keyword>
<dbReference type="Pfam" id="PF00582">
    <property type="entry name" value="Usp"/>
    <property type="match status" value="1"/>
</dbReference>
<proteinExistence type="inferred from homology"/>
<gene>
    <name evidence="3" type="ORF">GW590_09020</name>
</gene>
<evidence type="ECO:0000313" key="4">
    <source>
        <dbReference type="Proteomes" id="UP000585363"/>
    </source>
</evidence>
<dbReference type="PANTHER" id="PTHR46268">
    <property type="entry name" value="STRESS RESPONSE PROTEIN NHAX"/>
    <property type="match status" value="1"/>
</dbReference>
<dbReference type="SUPFAM" id="SSF52402">
    <property type="entry name" value="Adenine nucleotide alpha hydrolases-like"/>
    <property type="match status" value="1"/>
</dbReference>
<organism evidence="3 4">
    <name type="scientific">Rouxiella aceris</name>
    <dbReference type="NCBI Taxonomy" id="2703884"/>
    <lineage>
        <taxon>Bacteria</taxon>
        <taxon>Pseudomonadati</taxon>
        <taxon>Pseudomonadota</taxon>
        <taxon>Gammaproteobacteria</taxon>
        <taxon>Enterobacterales</taxon>
        <taxon>Yersiniaceae</taxon>
        <taxon>Rouxiella</taxon>
    </lineage>
</organism>
<evidence type="ECO:0000256" key="1">
    <source>
        <dbReference type="ARBA" id="ARBA00008791"/>
    </source>
</evidence>
<dbReference type="RefSeq" id="WP_169402699.1">
    <property type="nucleotide sequence ID" value="NZ_JAADJU010000004.1"/>
</dbReference>
<name>A0A848MFP7_9GAMM</name>
<dbReference type="InterPro" id="IPR006016">
    <property type="entry name" value="UspA"/>
</dbReference>
<dbReference type="Proteomes" id="UP000585363">
    <property type="component" value="Unassembled WGS sequence"/>
</dbReference>
<comment type="similarity">
    <text evidence="1">Belongs to the universal stress protein A family.</text>
</comment>
<reference evidence="3 4" key="1">
    <citation type="submission" date="2020-01" db="EMBL/GenBank/DDBJ databases">
        <authorList>
            <person name="Lee S.D."/>
        </authorList>
    </citation>
    <scope>NUCLEOTIDE SEQUENCE [LARGE SCALE GENOMIC DNA]</scope>
    <source>
        <strain evidence="3 4">SAP-1</strain>
    </source>
</reference>
<comment type="caution">
    <text evidence="3">The sequence shown here is derived from an EMBL/GenBank/DDBJ whole genome shotgun (WGS) entry which is preliminary data.</text>
</comment>
<reference evidence="3 4" key="2">
    <citation type="submission" date="2020-06" db="EMBL/GenBank/DDBJ databases">
        <title>Polyphasic characterization of a Rahnella strain isolated from tree sap.</title>
        <authorList>
            <person name="Kim I.S."/>
        </authorList>
    </citation>
    <scope>NUCLEOTIDE SEQUENCE [LARGE SCALE GENOMIC DNA]</scope>
    <source>
        <strain evidence="3 4">SAP-1</strain>
    </source>
</reference>
<dbReference type="Gene3D" id="3.40.50.620">
    <property type="entry name" value="HUPs"/>
    <property type="match status" value="1"/>
</dbReference>
<feature type="domain" description="UspA" evidence="2">
    <location>
        <begin position="1"/>
        <end position="143"/>
    </location>
</feature>
<accession>A0A848MFP7</accession>
<dbReference type="PANTHER" id="PTHR46268:SF15">
    <property type="entry name" value="UNIVERSAL STRESS PROTEIN HP_0031"/>
    <property type="match status" value="1"/>
</dbReference>